<name>A0A6J6FX27_9ZZZZ</name>
<dbReference type="EMBL" id="CAEZUI010000020">
    <property type="protein sequence ID" value="CAB4591524.1"/>
    <property type="molecule type" value="Genomic_DNA"/>
</dbReference>
<gene>
    <name evidence="1" type="ORF">UFOPK1807_00303</name>
</gene>
<dbReference type="AlphaFoldDB" id="A0A6J6FX27"/>
<evidence type="ECO:0000313" key="1">
    <source>
        <dbReference type="EMBL" id="CAB4591524.1"/>
    </source>
</evidence>
<organism evidence="1">
    <name type="scientific">freshwater metagenome</name>
    <dbReference type="NCBI Taxonomy" id="449393"/>
    <lineage>
        <taxon>unclassified sequences</taxon>
        <taxon>metagenomes</taxon>
        <taxon>ecological metagenomes</taxon>
    </lineage>
</organism>
<sequence>MGDQHAELREIYNWLKGSSEYTFVEITTDAQLSIDFIIDRFTPSATPYYLFIEASFALNLKDLVDHLLVSENGLVGVANKEDRRAFAIIAPALARAVRSKGWIYSDIAAYFGALWMTEESFQQINQGKHNRVARFLRYIKREGKKVNSPRQLLIFLKKLTSLLLRKVLPRG</sequence>
<proteinExistence type="predicted"/>
<reference evidence="1" key="1">
    <citation type="submission" date="2020-05" db="EMBL/GenBank/DDBJ databases">
        <authorList>
            <person name="Chiriac C."/>
            <person name="Salcher M."/>
            <person name="Ghai R."/>
            <person name="Kavagutti S V."/>
        </authorList>
    </citation>
    <scope>NUCLEOTIDE SEQUENCE</scope>
</reference>
<protein>
    <submittedName>
        <fullName evidence="1">Unannotated protein</fullName>
    </submittedName>
</protein>
<accession>A0A6J6FX27</accession>